<dbReference type="EMBL" id="JAALHA020000002">
    <property type="protein sequence ID" value="MDR9894087.1"/>
    <property type="molecule type" value="Genomic_DNA"/>
</dbReference>
<dbReference type="Pfam" id="PF13462">
    <property type="entry name" value="Thioredoxin_4"/>
    <property type="match status" value="1"/>
</dbReference>
<dbReference type="SUPFAM" id="SSF52833">
    <property type="entry name" value="Thioredoxin-like"/>
    <property type="match status" value="1"/>
</dbReference>
<evidence type="ECO:0000256" key="3">
    <source>
        <dbReference type="ARBA" id="ARBA00023002"/>
    </source>
</evidence>
<feature type="domain" description="Thioredoxin" evidence="6">
    <location>
        <begin position="24"/>
        <end position="233"/>
    </location>
</feature>
<dbReference type="RefSeq" id="WP_208351908.1">
    <property type="nucleotide sequence ID" value="NZ_JAALHA020000002.1"/>
</dbReference>
<evidence type="ECO:0000256" key="1">
    <source>
        <dbReference type="ARBA" id="ARBA00005791"/>
    </source>
</evidence>
<sequence length="234" mass="26697">MGSIIMITGLNLYIFNQYLEYLIAINIQKHPDLILNSVKDYQLKLERAKNQAIENISNDLMKNPVDFIGDSPTLGSQDKKIILVEFSDFQCPFCARAHNNISKFMQKNGNEVTFVYKHLPLVNIHKEAMPAALASWAAGKQGKFWEFHKALFENQDKLEDALYVKIAQQLNLDLKKFDKDRKSNAAKDAIKKDITLAEKLNISSTPYFLFNGRPMSGVISSQILENTLRQVKNN</sequence>
<gene>
    <name evidence="7" type="ORF">G7B40_005815</name>
</gene>
<dbReference type="InterPro" id="IPR013766">
    <property type="entry name" value="Thioredoxin_domain"/>
</dbReference>
<keyword evidence="3" id="KW-0560">Oxidoreductase</keyword>
<evidence type="ECO:0000256" key="2">
    <source>
        <dbReference type="ARBA" id="ARBA00022729"/>
    </source>
</evidence>
<dbReference type="InterPro" id="IPR012336">
    <property type="entry name" value="Thioredoxin-like_fold"/>
</dbReference>
<keyword evidence="8" id="KW-1185">Reference proteome</keyword>
<comment type="similarity">
    <text evidence="1">Belongs to the thioredoxin family. DsbA subfamily.</text>
</comment>
<proteinExistence type="inferred from homology"/>
<evidence type="ECO:0000256" key="4">
    <source>
        <dbReference type="ARBA" id="ARBA00023157"/>
    </source>
</evidence>
<evidence type="ECO:0000313" key="7">
    <source>
        <dbReference type="EMBL" id="MDR9894087.1"/>
    </source>
</evidence>
<keyword evidence="4" id="KW-1015">Disulfide bond</keyword>
<organism evidence="7 8">
    <name type="scientific">Aetokthonos hydrillicola Thurmond2011</name>
    <dbReference type="NCBI Taxonomy" id="2712845"/>
    <lineage>
        <taxon>Bacteria</taxon>
        <taxon>Bacillati</taxon>
        <taxon>Cyanobacteriota</taxon>
        <taxon>Cyanophyceae</taxon>
        <taxon>Nostocales</taxon>
        <taxon>Hapalosiphonaceae</taxon>
        <taxon>Aetokthonos</taxon>
    </lineage>
</organism>
<dbReference type="Gene3D" id="3.40.30.10">
    <property type="entry name" value="Glutaredoxin"/>
    <property type="match status" value="1"/>
</dbReference>
<comment type="caution">
    <text evidence="7">The sequence shown here is derived from an EMBL/GenBank/DDBJ whole genome shotgun (WGS) entry which is preliminary data.</text>
</comment>
<keyword evidence="5" id="KW-0676">Redox-active center</keyword>
<name>A0AAP5I5I9_9CYAN</name>
<evidence type="ECO:0000256" key="5">
    <source>
        <dbReference type="ARBA" id="ARBA00023284"/>
    </source>
</evidence>
<dbReference type="InterPro" id="IPR036249">
    <property type="entry name" value="Thioredoxin-like_sf"/>
</dbReference>
<dbReference type="AlphaFoldDB" id="A0AAP5I5I9"/>
<keyword evidence="2" id="KW-0732">Signal</keyword>
<protein>
    <submittedName>
        <fullName evidence="7">Thioredoxin domain-containing protein</fullName>
    </submittedName>
</protein>
<accession>A0AAP5I5I9</accession>
<dbReference type="GO" id="GO:0016491">
    <property type="term" value="F:oxidoreductase activity"/>
    <property type="evidence" value="ECO:0007669"/>
    <property type="project" value="UniProtKB-KW"/>
</dbReference>
<dbReference type="PROSITE" id="PS51352">
    <property type="entry name" value="THIOREDOXIN_2"/>
    <property type="match status" value="1"/>
</dbReference>
<dbReference type="PANTHER" id="PTHR13887">
    <property type="entry name" value="GLUTATHIONE S-TRANSFERASE KAPPA"/>
    <property type="match status" value="1"/>
</dbReference>
<reference evidence="8" key="1">
    <citation type="journal article" date="2021" name="Science">
        <title>Hunting the eagle killer: A cyanobacterial neurotoxin causes vacuolar myelinopathy.</title>
        <authorList>
            <person name="Breinlinger S."/>
            <person name="Phillips T.J."/>
            <person name="Haram B.N."/>
            <person name="Mares J."/>
            <person name="Martinez Yerena J.A."/>
            <person name="Hrouzek P."/>
            <person name="Sobotka R."/>
            <person name="Henderson W.M."/>
            <person name="Schmieder P."/>
            <person name="Williams S.M."/>
            <person name="Lauderdale J.D."/>
            <person name="Wilde H.D."/>
            <person name="Gerrin W."/>
            <person name="Kust A."/>
            <person name="Washington J.W."/>
            <person name="Wagner C."/>
            <person name="Geier B."/>
            <person name="Liebeke M."/>
            <person name="Enke H."/>
            <person name="Niedermeyer T.H.J."/>
            <person name="Wilde S.B."/>
        </authorList>
    </citation>
    <scope>NUCLEOTIDE SEQUENCE [LARGE SCALE GENOMIC DNA]</scope>
    <source>
        <strain evidence="8">Thurmond2011</strain>
    </source>
</reference>
<dbReference type="Proteomes" id="UP000667802">
    <property type="component" value="Unassembled WGS sequence"/>
</dbReference>
<evidence type="ECO:0000313" key="8">
    <source>
        <dbReference type="Proteomes" id="UP000667802"/>
    </source>
</evidence>
<dbReference type="PANTHER" id="PTHR13887:SF14">
    <property type="entry name" value="DISULFIDE BOND FORMATION PROTEIN D"/>
    <property type="match status" value="1"/>
</dbReference>
<evidence type="ECO:0000259" key="6">
    <source>
        <dbReference type="PROSITE" id="PS51352"/>
    </source>
</evidence>